<evidence type="ECO:0000256" key="5">
    <source>
        <dbReference type="ARBA" id="ARBA00023004"/>
    </source>
</evidence>
<organism evidence="9 10">
    <name type="scientific">Jezberella montanilacus</name>
    <dbReference type="NCBI Taxonomy" id="323426"/>
    <lineage>
        <taxon>Bacteria</taxon>
        <taxon>Pseudomonadati</taxon>
        <taxon>Pseudomonadota</taxon>
        <taxon>Betaproteobacteria</taxon>
        <taxon>Burkholderiales</taxon>
        <taxon>Alcaligenaceae</taxon>
        <taxon>Jezberella</taxon>
    </lineage>
</organism>
<keyword evidence="7" id="KW-0288">FMN</keyword>
<evidence type="ECO:0000256" key="1">
    <source>
        <dbReference type="ARBA" id="ARBA00004141"/>
    </source>
</evidence>
<dbReference type="InterPro" id="IPR013130">
    <property type="entry name" value="Fe3_Rdtase_TM_dom"/>
</dbReference>
<dbReference type="NCBIfam" id="NF003836">
    <property type="entry name" value="PRK05419.2-3"/>
    <property type="match status" value="1"/>
</dbReference>
<dbReference type="GO" id="GO:0016679">
    <property type="term" value="F:oxidoreductase activity, acting on diphenols and related substances as donors"/>
    <property type="evidence" value="ECO:0007669"/>
    <property type="project" value="TreeGrafter"/>
</dbReference>
<feature type="transmembrane region" description="Helical" evidence="7">
    <location>
        <begin position="32"/>
        <end position="49"/>
    </location>
</feature>
<dbReference type="EMBL" id="PVTV01000014">
    <property type="protein sequence ID" value="PRY97577.1"/>
    <property type="molecule type" value="Genomic_DNA"/>
</dbReference>
<keyword evidence="7" id="KW-0479">Metal-binding</keyword>
<name>A0A2T0XF80_9BURK</name>
<keyword evidence="5 7" id="KW-0408">Iron</keyword>
<dbReference type="Pfam" id="PF01794">
    <property type="entry name" value="Ferric_reduct"/>
    <property type="match status" value="1"/>
</dbReference>
<gene>
    <name evidence="7" type="primary">msrQ</name>
    <name evidence="9" type="ORF">BCM14_2037</name>
</gene>
<keyword evidence="2 7" id="KW-0813">Transport</keyword>
<evidence type="ECO:0000259" key="8">
    <source>
        <dbReference type="Pfam" id="PF01794"/>
    </source>
</evidence>
<keyword evidence="7" id="KW-1003">Cell membrane</keyword>
<proteinExistence type="inferred from homology"/>
<dbReference type="PANTHER" id="PTHR36964:SF1">
    <property type="entry name" value="PROTEIN-METHIONINE-SULFOXIDE REDUCTASE HEME-BINDING SUBUNIT MSRQ"/>
    <property type="match status" value="1"/>
</dbReference>
<comment type="cofactor">
    <cofactor evidence="7">
        <name>heme b</name>
        <dbReference type="ChEBI" id="CHEBI:60344"/>
    </cofactor>
    <text evidence="7">Binds 1 heme b (iron(II)-protoporphyrin IX) group per subunit.</text>
</comment>
<dbReference type="PANTHER" id="PTHR36964">
    <property type="entry name" value="PROTEIN-METHIONINE-SULFOXIDE REDUCTASE HEME-BINDING SUBUNIT MSRQ"/>
    <property type="match status" value="1"/>
</dbReference>
<dbReference type="Proteomes" id="UP000238308">
    <property type="component" value="Unassembled WGS sequence"/>
</dbReference>
<keyword evidence="3 7" id="KW-0812">Transmembrane</keyword>
<protein>
    <recommendedName>
        <fullName evidence="7">Protein-methionine-sulfoxide reductase heme-binding subunit MsrQ</fullName>
    </recommendedName>
    <alternativeName>
        <fullName evidence="7">Flavocytochrome MsrQ</fullName>
    </alternativeName>
</protein>
<evidence type="ECO:0000313" key="9">
    <source>
        <dbReference type="EMBL" id="PRY97577.1"/>
    </source>
</evidence>
<dbReference type="GO" id="GO:0046872">
    <property type="term" value="F:metal ion binding"/>
    <property type="evidence" value="ECO:0007669"/>
    <property type="project" value="UniProtKB-KW"/>
</dbReference>
<keyword evidence="7" id="KW-0349">Heme</keyword>
<keyword evidence="10" id="KW-1185">Reference proteome</keyword>
<feature type="transmembrane region" description="Helical" evidence="7">
    <location>
        <begin position="198"/>
        <end position="214"/>
    </location>
</feature>
<dbReference type="GO" id="GO:0030091">
    <property type="term" value="P:protein repair"/>
    <property type="evidence" value="ECO:0007669"/>
    <property type="project" value="UniProtKB-UniRule"/>
</dbReference>
<dbReference type="GO" id="GO:0020037">
    <property type="term" value="F:heme binding"/>
    <property type="evidence" value="ECO:0007669"/>
    <property type="project" value="UniProtKB-UniRule"/>
</dbReference>
<evidence type="ECO:0000256" key="7">
    <source>
        <dbReference type="HAMAP-Rule" id="MF_01207"/>
    </source>
</evidence>
<evidence type="ECO:0000256" key="6">
    <source>
        <dbReference type="ARBA" id="ARBA00023136"/>
    </source>
</evidence>
<dbReference type="InterPro" id="IPR022837">
    <property type="entry name" value="MsrQ-like"/>
</dbReference>
<feature type="transmembrane region" description="Helical" evidence="7">
    <location>
        <begin position="139"/>
        <end position="158"/>
    </location>
</feature>
<dbReference type="GO" id="GO:0010181">
    <property type="term" value="F:FMN binding"/>
    <property type="evidence" value="ECO:0007669"/>
    <property type="project" value="UniProtKB-UniRule"/>
</dbReference>
<accession>A0A2T0XF80</accession>
<evidence type="ECO:0000256" key="4">
    <source>
        <dbReference type="ARBA" id="ARBA00022989"/>
    </source>
</evidence>
<keyword evidence="7" id="KW-0285">Flavoprotein</keyword>
<keyword evidence="6 7" id="KW-0472">Membrane</keyword>
<feature type="transmembrane region" description="Helical" evidence="7">
    <location>
        <begin position="101"/>
        <end position="119"/>
    </location>
</feature>
<comment type="subunit">
    <text evidence="7">Heterodimer of a catalytic subunit (MsrP) and a heme-binding subunit (MsrQ).</text>
</comment>
<dbReference type="AlphaFoldDB" id="A0A2T0XF80"/>
<comment type="subcellular location">
    <subcellularLocation>
        <location evidence="7">Cell membrane</location>
        <topology evidence="7">Multi-pass membrane protein</topology>
    </subcellularLocation>
    <subcellularLocation>
        <location evidence="1">Membrane</location>
        <topology evidence="1">Multi-pass membrane protein</topology>
    </subcellularLocation>
</comment>
<evidence type="ECO:0000313" key="10">
    <source>
        <dbReference type="Proteomes" id="UP000238308"/>
    </source>
</evidence>
<comment type="similarity">
    <text evidence="7">Belongs to the MsrQ family.</text>
</comment>
<keyword evidence="4 7" id="KW-1133">Transmembrane helix</keyword>
<feature type="domain" description="Ferric oxidoreductase" evidence="8">
    <location>
        <begin position="69"/>
        <end position="181"/>
    </location>
</feature>
<feature type="transmembrane region" description="Helical" evidence="7">
    <location>
        <begin position="69"/>
        <end position="89"/>
    </location>
</feature>
<feature type="transmembrane region" description="Helical" evidence="7">
    <location>
        <begin position="170"/>
        <end position="186"/>
    </location>
</feature>
<evidence type="ECO:0000256" key="2">
    <source>
        <dbReference type="ARBA" id="ARBA00022448"/>
    </source>
</evidence>
<comment type="caution">
    <text evidence="9">The sequence shown here is derived from an EMBL/GenBank/DDBJ whole genome shotgun (WGS) entry which is preliminary data.</text>
</comment>
<sequence>MVTRPKLPRCIKAWISQRTTDMSLSAKQVGRLKPILFLLGLLPIVRWVWLGINDDLTANPVEFLTRSAGTWTLVCLLVTLSITPVRQVFQQPALVRLRRMCGLFAFFYCTLHMLAWSGWDQGFDLTDMLTDIAKRPFILVGMVAFLTMTALAITSNQFSMKRLGKRWQRLHQLVYLIGCLAILHYWWHKAGKHNFQEVSIYAGVLFLLLAWRFVRWGRQKFSPVPAVGNANKRAAVSASGNPDT</sequence>
<reference evidence="9 10" key="1">
    <citation type="submission" date="2018-03" db="EMBL/GenBank/DDBJ databases">
        <title>Genomic Encyclopedia of Type Strains, Phase III (KMG-III): the genomes of soil and plant-associated and newly described type strains.</title>
        <authorList>
            <person name="Whitman W."/>
        </authorList>
    </citation>
    <scope>NUCLEOTIDE SEQUENCE [LARGE SCALE GENOMIC DNA]</scope>
    <source>
        <strain evidence="9 10">MWH-P2sevCIIIb</strain>
    </source>
</reference>
<comment type="function">
    <text evidence="7">Part of the MsrPQ system that repairs oxidized periplasmic proteins containing methionine sulfoxide residues (Met-O), using respiratory chain electrons. Thus protects these proteins from oxidative-stress damage caused by reactive species of oxygen and chlorine generated by the host defense mechanisms. MsrPQ is essential for the maintenance of envelope integrity under bleach stress, rescuing a wide series of structurally unrelated periplasmic proteins from methionine oxidation. MsrQ provides electrons for reduction to the reductase catalytic subunit MsrP, using the quinone pool of the respiratory chain.</text>
</comment>
<comment type="cofactor">
    <cofactor evidence="7">
        <name>FMN</name>
        <dbReference type="ChEBI" id="CHEBI:58210"/>
    </cofactor>
    <text evidence="7">Binds 1 FMN per subunit.</text>
</comment>
<dbReference type="HAMAP" id="MF_01207">
    <property type="entry name" value="MsrQ"/>
    <property type="match status" value="1"/>
</dbReference>
<evidence type="ECO:0000256" key="3">
    <source>
        <dbReference type="ARBA" id="ARBA00022692"/>
    </source>
</evidence>
<dbReference type="GO" id="GO:0009055">
    <property type="term" value="F:electron transfer activity"/>
    <property type="evidence" value="ECO:0007669"/>
    <property type="project" value="UniProtKB-UniRule"/>
</dbReference>
<dbReference type="GO" id="GO:0005886">
    <property type="term" value="C:plasma membrane"/>
    <property type="evidence" value="ECO:0007669"/>
    <property type="project" value="UniProtKB-SubCell"/>
</dbReference>
<keyword evidence="7" id="KW-0249">Electron transport</keyword>